<protein>
    <submittedName>
        <fullName evidence="5">BZIP-type transcription factor</fullName>
    </submittedName>
</protein>
<feature type="compositionally biased region" description="Polar residues" evidence="3">
    <location>
        <begin position="1"/>
        <end position="24"/>
    </location>
</feature>
<proteinExistence type="predicted"/>
<dbReference type="PANTHER" id="PTHR40621">
    <property type="entry name" value="TRANSCRIPTION FACTOR KAPC-RELATED"/>
    <property type="match status" value="1"/>
</dbReference>
<reference evidence="5 6" key="1">
    <citation type="journal article" date="2016" name="Genome Biol. Evol.">
        <title>Divergent and convergent evolution of fungal pathogenicity.</title>
        <authorList>
            <person name="Shang Y."/>
            <person name="Xiao G."/>
            <person name="Zheng P."/>
            <person name="Cen K."/>
            <person name="Zhan S."/>
            <person name="Wang C."/>
        </authorList>
    </citation>
    <scope>NUCLEOTIDE SEQUENCE [LARGE SCALE GENOMIC DNA]</scope>
    <source>
        <strain evidence="5 6">RCEF 2490</strain>
    </source>
</reference>
<dbReference type="InterPro" id="IPR004827">
    <property type="entry name" value="bZIP"/>
</dbReference>
<sequence>MTSSLSPDQYGSVQSHSSPEGTATSHDRGAGSPLNLGFLKSLTEKRTTREGNPPKRRGPKPDSKPALTRRQELNRQAQRTHRERKELYIKALEDEVLRLKELYSNVSQNKERLVAENKQLKTVLAQHGIPYPRSGDRDDGASPGAAGASPSSGGGPASYSPFSPGSQSGTSNGYTTSFQSMPNHQMRSAVQSSTNKGVDFEQAGIDFVLTYDFPVRSLEKPCMQHLPFLTDRAAEGGDPCGHALMASCPPKPFGKLTTQTPFGQTHTHDHGSVLHPGQGTWEISKADLSTLLDLSQKLHLDGEITPVMAWGMILSHPRFADFQPEDFAKIAAELGRKVRCYGFGAVMEEFELRDAFESVLPSGPDTDVMAH</sequence>
<dbReference type="GO" id="GO:0000976">
    <property type="term" value="F:transcription cis-regulatory region binding"/>
    <property type="evidence" value="ECO:0007669"/>
    <property type="project" value="InterPro"/>
</dbReference>
<evidence type="ECO:0000259" key="4">
    <source>
        <dbReference type="PROSITE" id="PS50217"/>
    </source>
</evidence>
<dbReference type="InterPro" id="IPR050936">
    <property type="entry name" value="AP-1-like"/>
</dbReference>
<feature type="region of interest" description="Disordered" evidence="3">
    <location>
        <begin position="1"/>
        <end position="84"/>
    </location>
</feature>
<dbReference type="InterPro" id="IPR046347">
    <property type="entry name" value="bZIP_sf"/>
</dbReference>
<dbReference type="Proteomes" id="UP000078544">
    <property type="component" value="Unassembled WGS sequence"/>
</dbReference>
<comment type="caution">
    <text evidence="5">The sequence shown here is derived from an EMBL/GenBank/DDBJ whole genome shotgun (WGS) entry which is preliminary data.</text>
</comment>
<name>A0A168B5T4_9HYPO</name>
<dbReference type="Gene3D" id="1.20.5.170">
    <property type="match status" value="1"/>
</dbReference>
<dbReference type="Gene3D" id="1.10.238.100">
    <property type="entry name" value="YAP1 redox domain. Chain B"/>
    <property type="match status" value="1"/>
</dbReference>
<feature type="domain" description="BZIP" evidence="4">
    <location>
        <begin position="69"/>
        <end position="127"/>
    </location>
</feature>
<dbReference type="PROSITE" id="PS50217">
    <property type="entry name" value="BZIP"/>
    <property type="match status" value="1"/>
</dbReference>
<evidence type="ECO:0000313" key="5">
    <source>
        <dbReference type="EMBL" id="KZZ94835.1"/>
    </source>
</evidence>
<gene>
    <name evidence="5" type="ORF">AAL_04946</name>
</gene>
<evidence type="ECO:0000256" key="3">
    <source>
        <dbReference type="SAM" id="MobiDB-lite"/>
    </source>
</evidence>
<feature type="compositionally biased region" description="Polar residues" evidence="3">
    <location>
        <begin position="167"/>
        <end position="193"/>
    </location>
</feature>
<feature type="region of interest" description="Disordered" evidence="3">
    <location>
        <begin position="128"/>
        <end position="193"/>
    </location>
</feature>
<dbReference type="CDD" id="cd14688">
    <property type="entry name" value="bZIP_YAP"/>
    <property type="match status" value="1"/>
</dbReference>
<evidence type="ECO:0000256" key="1">
    <source>
        <dbReference type="ARBA" id="ARBA00004123"/>
    </source>
</evidence>
<dbReference type="GO" id="GO:0001228">
    <property type="term" value="F:DNA-binding transcription activator activity, RNA polymerase II-specific"/>
    <property type="evidence" value="ECO:0007669"/>
    <property type="project" value="TreeGrafter"/>
</dbReference>
<comment type="subcellular location">
    <subcellularLocation>
        <location evidence="1">Nucleus</location>
    </subcellularLocation>
</comment>
<dbReference type="SUPFAM" id="SSF57959">
    <property type="entry name" value="Leucine zipper domain"/>
    <property type="match status" value="1"/>
</dbReference>
<evidence type="ECO:0000256" key="2">
    <source>
        <dbReference type="ARBA" id="ARBA00023242"/>
    </source>
</evidence>
<keyword evidence="6" id="KW-1185">Reference proteome</keyword>
<dbReference type="GO" id="GO:0090575">
    <property type="term" value="C:RNA polymerase II transcription regulator complex"/>
    <property type="evidence" value="ECO:0007669"/>
    <property type="project" value="TreeGrafter"/>
</dbReference>
<dbReference type="EMBL" id="AZGY01000010">
    <property type="protein sequence ID" value="KZZ94835.1"/>
    <property type="molecule type" value="Genomic_DNA"/>
</dbReference>
<keyword evidence="2" id="KW-0539">Nucleus</keyword>
<feature type="compositionally biased region" description="Low complexity" evidence="3">
    <location>
        <begin position="141"/>
        <end position="166"/>
    </location>
</feature>
<dbReference type="PANTHER" id="PTHR40621:SF6">
    <property type="entry name" value="AP-1-LIKE TRANSCRIPTION FACTOR YAP1-RELATED"/>
    <property type="match status" value="1"/>
</dbReference>
<organism evidence="5 6">
    <name type="scientific">Moelleriella libera RCEF 2490</name>
    <dbReference type="NCBI Taxonomy" id="1081109"/>
    <lineage>
        <taxon>Eukaryota</taxon>
        <taxon>Fungi</taxon>
        <taxon>Dikarya</taxon>
        <taxon>Ascomycota</taxon>
        <taxon>Pezizomycotina</taxon>
        <taxon>Sordariomycetes</taxon>
        <taxon>Hypocreomycetidae</taxon>
        <taxon>Hypocreales</taxon>
        <taxon>Clavicipitaceae</taxon>
        <taxon>Moelleriella</taxon>
    </lineage>
</organism>
<accession>A0A168B5T4</accession>
<dbReference type="SMART" id="SM00338">
    <property type="entry name" value="BRLZ"/>
    <property type="match status" value="1"/>
</dbReference>
<evidence type="ECO:0000313" key="6">
    <source>
        <dbReference type="Proteomes" id="UP000078544"/>
    </source>
</evidence>
<dbReference type="AlphaFoldDB" id="A0A168B5T4"/>
<feature type="compositionally biased region" description="Basic and acidic residues" evidence="3">
    <location>
        <begin position="42"/>
        <end position="73"/>
    </location>
</feature>
<dbReference type="OrthoDB" id="2590011at2759"/>